<feature type="domain" description="Ribbon-helix-helix" evidence="1">
    <location>
        <begin position="5"/>
        <end position="67"/>
    </location>
</feature>
<proteinExistence type="predicted"/>
<dbReference type="Proteomes" id="UP000051562">
    <property type="component" value="Unassembled WGS sequence"/>
</dbReference>
<reference evidence="2 4" key="1">
    <citation type="submission" date="2015-10" db="EMBL/GenBank/DDBJ databases">
        <title>Draft genome of Bosea thiooxidans.</title>
        <authorList>
            <person name="Wang X."/>
        </authorList>
    </citation>
    <scope>NUCLEOTIDE SEQUENCE [LARGE SCALE GENOMIC DNA]</scope>
    <source>
        <strain evidence="2 4">CGMCC 9174</strain>
    </source>
</reference>
<evidence type="ECO:0000259" key="1">
    <source>
        <dbReference type="Pfam" id="PF13467"/>
    </source>
</evidence>
<dbReference type="EMBL" id="FUYX01000001">
    <property type="protein sequence ID" value="SKB34655.1"/>
    <property type="molecule type" value="Genomic_DNA"/>
</dbReference>
<dbReference type="STRING" id="53254.SAMN05660750_00228"/>
<evidence type="ECO:0000313" key="2">
    <source>
        <dbReference type="EMBL" id="KQK29742.1"/>
    </source>
</evidence>
<dbReference type="EMBL" id="LMAR01000045">
    <property type="protein sequence ID" value="KQK29742.1"/>
    <property type="molecule type" value="Genomic_DNA"/>
</dbReference>
<evidence type="ECO:0000313" key="3">
    <source>
        <dbReference type="EMBL" id="SKB34655.1"/>
    </source>
</evidence>
<dbReference type="Gene3D" id="1.10.3990.20">
    <property type="entry name" value="protein bp1543"/>
    <property type="match status" value="1"/>
</dbReference>
<dbReference type="RefSeq" id="WP_055728892.1">
    <property type="nucleotide sequence ID" value="NZ_FUYX01000001.1"/>
</dbReference>
<dbReference type="InterPro" id="IPR038268">
    <property type="entry name" value="RHH_sf"/>
</dbReference>
<gene>
    <name evidence="2" type="ORF">ARD30_05170</name>
    <name evidence="3" type="ORF">SAMN05660750_00228</name>
</gene>
<dbReference type="Proteomes" id="UP000190130">
    <property type="component" value="Unassembled WGS sequence"/>
</dbReference>
<accession>A0A0Q3PJ36</accession>
<organism evidence="2 4">
    <name type="scientific">Bosea thiooxidans</name>
    <dbReference type="NCBI Taxonomy" id="53254"/>
    <lineage>
        <taxon>Bacteria</taxon>
        <taxon>Pseudomonadati</taxon>
        <taxon>Pseudomonadota</taxon>
        <taxon>Alphaproteobacteria</taxon>
        <taxon>Hyphomicrobiales</taxon>
        <taxon>Boseaceae</taxon>
        <taxon>Bosea</taxon>
    </lineage>
</organism>
<sequence>MTTGRKRSLSIAGHRTSISLEDPFWEALGEIAAGEARPISVLIAEVDSGRGALNLSAALRLHILAHYRERAQRAG</sequence>
<dbReference type="Pfam" id="PF13467">
    <property type="entry name" value="RHH_4"/>
    <property type="match status" value="1"/>
</dbReference>
<dbReference type="OrthoDB" id="7477016at2"/>
<dbReference type="AlphaFoldDB" id="A0A0Q3PJ36"/>
<evidence type="ECO:0000313" key="4">
    <source>
        <dbReference type="Proteomes" id="UP000051562"/>
    </source>
</evidence>
<reference evidence="3 5" key="2">
    <citation type="submission" date="2017-02" db="EMBL/GenBank/DDBJ databases">
        <authorList>
            <person name="Peterson S.W."/>
        </authorList>
    </citation>
    <scope>NUCLEOTIDE SEQUENCE [LARGE SCALE GENOMIC DNA]</scope>
    <source>
        <strain evidence="3 5">DSM 9653</strain>
    </source>
</reference>
<dbReference type="InterPro" id="IPR027373">
    <property type="entry name" value="RHH_dom"/>
</dbReference>
<name>A0A0Q3PJ36_9HYPH</name>
<protein>
    <submittedName>
        <fullName evidence="2">Arylsulfate sulfotransferase</fullName>
    </submittedName>
    <submittedName>
        <fullName evidence="3">Ribbon-helix-helix domain-containing protein</fullName>
    </submittedName>
</protein>
<evidence type="ECO:0000313" key="5">
    <source>
        <dbReference type="Proteomes" id="UP000190130"/>
    </source>
</evidence>
<keyword evidence="2" id="KW-0808">Transferase</keyword>
<keyword evidence="4" id="KW-1185">Reference proteome</keyword>
<dbReference type="GO" id="GO:0016740">
    <property type="term" value="F:transferase activity"/>
    <property type="evidence" value="ECO:0007669"/>
    <property type="project" value="UniProtKB-KW"/>
</dbReference>